<organism evidence="2 3">
    <name type="scientific">Phaseolus coccineus</name>
    <name type="common">Scarlet runner bean</name>
    <name type="synonym">Phaseolus multiflorus</name>
    <dbReference type="NCBI Taxonomy" id="3886"/>
    <lineage>
        <taxon>Eukaryota</taxon>
        <taxon>Viridiplantae</taxon>
        <taxon>Streptophyta</taxon>
        <taxon>Embryophyta</taxon>
        <taxon>Tracheophyta</taxon>
        <taxon>Spermatophyta</taxon>
        <taxon>Magnoliopsida</taxon>
        <taxon>eudicotyledons</taxon>
        <taxon>Gunneridae</taxon>
        <taxon>Pentapetalae</taxon>
        <taxon>rosids</taxon>
        <taxon>fabids</taxon>
        <taxon>Fabales</taxon>
        <taxon>Fabaceae</taxon>
        <taxon>Papilionoideae</taxon>
        <taxon>50 kb inversion clade</taxon>
        <taxon>NPAAA clade</taxon>
        <taxon>indigoferoid/millettioid clade</taxon>
        <taxon>Phaseoleae</taxon>
        <taxon>Phaseolus</taxon>
    </lineage>
</organism>
<dbReference type="Proteomes" id="UP001374584">
    <property type="component" value="Unassembled WGS sequence"/>
</dbReference>
<dbReference type="EMBL" id="JAYMYR010000004">
    <property type="protein sequence ID" value="KAK7369526.1"/>
    <property type="molecule type" value="Genomic_DNA"/>
</dbReference>
<evidence type="ECO:0000256" key="1">
    <source>
        <dbReference type="SAM" id="MobiDB-lite"/>
    </source>
</evidence>
<accession>A0AAN9NAT6</accession>
<comment type="caution">
    <text evidence="2">The sequence shown here is derived from an EMBL/GenBank/DDBJ whole genome shotgun (WGS) entry which is preliminary data.</text>
</comment>
<gene>
    <name evidence="2" type="ORF">VNO80_11565</name>
</gene>
<evidence type="ECO:0000313" key="2">
    <source>
        <dbReference type="EMBL" id="KAK7369526.1"/>
    </source>
</evidence>
<feature type="region of interest" description="Disordered" evidence="1">
    <location>
        <begin position="73"/>
        <end position="92"/>
    </location>
</feature>
<dbReference type="AlphaFoldDB" id="A0AAN9NAT6"/>
<proteinExistence type="predicted"/>
<name>A0AAN9NAT6_PHACN</name>
<sequence length="92" mass="10105">MLINVACFVAVKYFFVLSISLFIIPASSKTPATEPTTEAIRQATVNILRPIHLLLHFGIFCETYISTGKHTVRGQNPNAPITPTTSLKMEAT</sequence>
<reference evidence="2 3" key="1">
    <citation type="submission" date="2024-01" db="EMBL/GenBank/DDBJ databases">
        <title>The genomes of 5 underutilized Papilionoideae crops provide insights into root nodulation and disease resistanc.</title>
        <authorList>
            <person name="Jiang F."/>
        </authorList>
    </citation>
    <scope>NUCLEOTIDE SEQUENCE [LARGE SCALE GENOMIC DNA]</scope>
    <source>
        <strain evidence="2">JINMINGXINNONG_FW02</strain>
        <tissue evidence="2">Leaves</tissue>
    </source>
</reference>
<keyword evidence="3" id="KW-1185">Reference proteome</keyword>
<evidence type="ECO:0000313" key="3">
    <source>
        <dbReference type="Proteomes" id="UP001374584"/>
    </source>
</evidence>
<protein>
    <submittedName>
        <fullName evidence="2">Uncharacterized protein</fullName>
    </submittedName>
</protein>